<keyword evidence="4" id="KW-1185">Reference proteome</keyword>
<dbReference type="EMBL" id="CP114767">
    <property type="protein sequence ID" value="WBA43799.1"/>
    <property type="molecule type" value="Genomic_DNA"/>
</dbReference>
<accession>A0ABY7LVA5</accession>
<evidence type="ECO:0000256" key="1">
    <source>
        <dbReference type="SAM" id="MobiDB-lite"/>
    </source>
</evidence>
<keyword evidence="2" id="KW-0812">Transmembrane</keyword>
<name>A0ABY7LVA5_9BACT</name>
<organism evidence="3 4">
    <name type="scientific">Hymenobacter canadensis</name>
    <dbReference type="NCBI Taxonomy" id="2999067"/>
    <lineage>
        <taxon>Bacteria</taxon>
        <taxon>Pseudomonadati</taxon>
        <taxon>Bacteroidota</taxon>
        <taxon>Cytophagia</taxon>
        <taxon>Cytophagales</taxon>
        <taxon>Hymenobacteraceae</taxon>
        <taxon>Hymenobacter</taxon>
    </lineage>
</organism>
<reference evidence="3 4" key="1">
    <citation type="submission" date="2022-12" db="EMBL/GenBank/DDBJ databases">
        <title>Hymenobacter canadensis sp. nov. isolated from lake water of the Cambridge Bay, Canada.</title>
        <authorList>
            <person name="Kim W.H."/>
            <person name="Lee Y.M."/>
        </authorList>
    </citation>
    <scope>NUCLEOTIDE SEQUENCE [LARGE SCALE GENOMIC DNA]</scope>
    <source>
        <strain evidence="3 4">PAMC 29467</strain>
    </source>
</reference>
<evidence type="ECO:0000313" key="3">
    <source>
        <dbReference type="EMBL" id="WBA43799.1"/>
    </source>
</evidence>
<sequence length="281" mass="32187">MSAPSDSEFIQQKTDAELLYLARNPELYHTDLVNTARRELRRRGISPDPTTESQPMGSHLPVYADDEPAPALWQRPALWIGVLVALLLGGLIYWQNQQAARRQVAEQARKEAGPPVLETVQTRLIPAFDSLTRTQIAQELRQLPAAERTRDTVATRKYRLLAERYWKAENQSTFLLKQLRQTQPDATLPGQASTVLEEWHRLNKALAYDHKLTPVLSERVELMRRAAYLRMDLLQNLSGRYGNGLPIYTPQLVRLQDSATVMREALLSRDKWTARLRRGTL</sequence>
<feature type="region of interest" description="Disordered" evidence="1">
    <location>
        <begin position="39"/>
        <end position="62"/>
    </location>
</feature>
<dbReference type="Proteomes" id="UP001211005">
    <property type="component" value="Chromosome"/>
</dbReference>
<proteinExistence type="predicted"/>
<keyword evidence="2" id="KW-0472">Membrane</keyword>
<dbReference type="RefSeq" id="WP_269561838.1">
    <property type="nucleotide sequence ID" value="NZ_CP114767.1"/>
</dbReference>
<feature type="transmembrane region" description="Helical" evidence="2">
    <location>
        <begin position="77"/>
        <end position="94"/>
    </location>
</feature>
<gene>
    <name evidence="3" type="ORF">O3303_09575</name>
</gene>
<protein>
    <submittedName>
        <fullName evidence="3">Uncharacterized protein</fullName>
    </submittedName>
</protein>
<evidence type="ECO:0000313" key="4">
    <source>
        <dbReference type="Proteomes" id="UP001211005"/>
    </source>
</evidence>
<keyword evidence="2" id="KW-1133">Transmembrane helix</keyword>
<evidence type="ECO:0000256" key="2">
    <source>
        <dbReference type="SAM" id="Phobius"/>
    </source>
</evidence>